<dbReference type="InterPro" id="IPR032675">
    <property type="entry name" value="LRR_dom_sf"/>
</dbReference>
<dbReference type="InterPro" id="IPR055357">
    <property type="entry name" value="LRR_At1g61320_AtMIF1"/>
</dbReference>
<comment type="caution">
    <text evidence="3">The sequence shown here is derived from an EMBL/GenBank/DDBJ whole genome shotgun (WGS) entry which is preliminary data.</text>
</comment>
<evidence type="ECO:0000313" key="4">
    <source>
        <dbReference type="Proteomes" id="UP001153555"/>
    </source>
</evidence>
<accession>A0A9N7NQ95</accession>
<dbReference type="Pfam" id="PF23622">
    <property type="entry name" value="LRR_At1g61320_AtMIF1"/>
    <property type="match status" value="1"/>
</dbReference>
<name>A0A9N7NQ95_STRHE</name>
<dbReference type="Gene3D" id="3.80.10.10">
    <property type="entry name" value="Ribonuclease Inhibitor"/>
    <property type="match status" value="1"/>
</dbReference>
<reference evidence="3" key="1">
    <citation type="submission" date="2019-12" db="EMBL/GenBank/DDBJ databases">
        <authorList>
            <person name="Scholes J."/>
        </authorList>
    </citation>
    <scope>NUCLEOTIDE SEQUENCE</scope>
</reference>
<dbReference type="EMBL" id="CACSLK010027838">
    <property type="protein sequence ID" value="CAA0833332.1"/>
    <property type="molecule type" value="Genomic_DNA"/>
</dbReference>
<keyword evidence="4" id="KW-1185">Reference proteome</keyword>
<feature type="compositionally biased region" description="Basic residues" evidence="1">
    <location>
        <begin position="8"/>
        <end position="19"/>
    </location>
</feature>
<feature type="region of interest" description="Disordered" evidence="1">
    <location>
        <begin position="1"/>
        <end position="21"/>
    </location>
</feature>
<dbReference type="AlphaFoldDB" id="A0A9N7NQ95"/>
<evidence type="ECO:0000313" key="3">
    <source>
        <dbReference type="EMBL" id="CAA0833332.1"/>
    </source>
</evidence>
<feature type="domain" description="At1g61320/AtMIF1 LRR" evidence="2">
    <location>
        <begin position="27"/>
        <end position="185"/>
    </location>
</feature>
<evidence type="ECO:0000256" key="1">
    <source>
        <dbReference type="SAM" id="MobiDB-lite"/>
    </source>
</evidence>
<organism evidence="3 4">
    <name type="scientific">Striga hermonthica</name>
    <name type="common">Purple witchweed</name>
    <name type="synonym">Buchnera hermonthica</name>
    <dbReference type="NCBI Taxonomy" id="68872"/>
    <lineage>
        <taxon>Eukaryota</taxon>
        <taxon>Viridiplantae</taxon>
        <taxon>Streptophyta</taxon>
        <taxon>Embryophyta</taxon>
        <taxon>Tracheophyta</taxon>
        <taxon>Spermatophyta</taxon>
        <taxon>Magnoliopsida</taxon>
        <taxon>eudicotyledons</taxon>
        <taxon>Gunneridae</taxon>
        <taxon>Pentapetalae</taxon>
        <taxon>asterids</taxon>
        <taxon>lamiids</taxon>
        <taxon>Lamiales</taxon>
        <taxon>Orobanchaceae</taxon>
        <taxon>Buchnereae</taxon>
        <taxon>Striga</taxon>
    </lineage>
</organism>
<dbReference type="OrthoDB" id="594804at2759"/>
<dbReference type="PANTHER" id="PTHR34145">
    <property type="entry name" value="OS02G0105600 PROTEIN"/>
    <property type="match status" value="1"/>
</dbReference>
<proteinExistence type="predicted"/>
<sequence length="453" mass="52113">MGAAAPRKWTRRRQKKNHGATKDQNLSIYKLRLDLSRPVSRPVISLLDKWIPIIAALNIKAFKLNFLSYTQSYYNLPSAVFLAEFLEELHLSKCRLSPVESVRFESLRTLTLEQVQVDGSTFETKMLGCPLLRRLNLYSCWDLRNVRVSEEASPGLKQFDLCDFKRIEGRGIEIDVPYLETVFISGPWIWSHRQSTFLFSRLTRLDLYSVILLSESFDLLPFGCPTLASLTLQDCSGFEEIHLASDSVKFLRISARNIPLKGVTICAPNILCFAFSAGILQIPFRRQLVVPLGWGGVNWWFLQLRRLLKALSGSQISLYLWMDGVPQEVPCSVVLGDEPPVVVWDLIATCKCRTTSWYLEFTNGLFRVCQPNRVWGGTLVSGSDRNYRLSEFQLNMLLANKNVRTDPYFWRHDLEQVHVDGQLVQLTDQSELRTRTHDGVIWLHLKWRAQKRA</sequence>
<gene>
    <name evidence="3" type="ORF">SHERM_28599</name>
</gene>
<dbReference type="Proteomes" id="UP001153555">
    <property type="component" value="Unassembled WGS sequence"/>
</dbReference>
<dbReference type="InterPro" id="IPR053772">
    <property type="entry name" value="At1g61320/At1g61330-like"/>
</dbReference>
<dbReference type="SUPFAM" id="SSF52047">
    <property type="entry name" value="RNI-like"/>
    <property type="match status" value="1"/>
</dbReference>
<protein>
    <recommendedName>
        <fullName evidence="2">At1g61320/AtMIF1 LRR domain-containing protein</fullName>
    </recommendedName>
</protein>
<evidence type="ECO:0000259" key="2">
    <source>
        <dbReference type="Pfam" id="PF23622"/>
    </source>
</evidence>